<dbReference type="InterPro" id="IPR009668">
    <property type="entry name" value="RNA_pol-assoc_fac_A49-like"/>
</dbReference>
<dbReference type="OrthoDB" id="532500at2759"/>
<evidence type="ECO:0000256" key="5">
    <source>
        <dbReference type="ARBA" id="ARBA00023242"/>
    </source>
</evidence>
<comment type="caution">
    <text evidence="6">The sequence shown here is derived from an EMBL/GenBank/DDBJ whole genome shotgun (WGS) entry which is preliminary data.</text>
</comment>
<reference evidence="6" key="2">
    <citation type="submission" date="2021-01" db="EMBL/GenBank/DDBJ databases">
        <authorList>
            <person name="Schikora-Tamarit M.A."/>
        </authorList>
    </citation>
    <scope>NUCLEOTIDE SEQUENCE</scope>
    <source>
        <strain evidence="6">CBS2887</strain>
    </source>
</reference>
<dbReference type="GO" id="GO:0000428">
    <property type="term" value="C:DNA-directed RNA polymerase complex"/>
    <property type="evidence" value="ECO:0007669"/>
    <property type="project" value="UniProtKB-KW"/>
</dbReference>
<evidence type="ECO:0000256" key="3">
    <source>
        <dbReference type="ARBA" id="ARBA00022478"/>
    </source>
</evidence>
<evidence type="ECO:0008006" key="8">
    <source>
        <dbReference type="Google" id="ProtNLM"/>
    </source>
</evidence>
<keyword evidence="7" id="KW-1185">Reference proteome</keyword>
<keyword evidence="4" id="KW-0804">Transcription</keyword>
<evidence type="ECO:0000313" key="7">
    <source>
        <dbReference type="Proteomes" id="UP000774326"/>
    </source>
</evidence>
<dbReference type="GO" id="GO:0003677">
    <property type="term" value="F:DNA binding"/>
    <property type="evidence" value="ECO:0007669"/>
    <property type="project" value="InterPro"/>
</dbReference>
<name>A0A9P8TRH6_WICPI</name>
<dbReference type="PANTHER" id="PTHR14440">
    <property type="entry name" value="DNA-DIRECTED RNA POLYMERASE I SUBUNIT RPA49"/>
    <property type="match status" value="1"/>
</dbReference>
<gene>
    <name evidence="6" type="ORF">WICPIJ_001191</name>
</gene>
<dbReference type="GO" id="GO:0006351">
    <property type="term" value="P:DNA-templated transcription"/>
    <property type="evidence" value="ECO:0007669"/>
    <property type="project" value="InterPro"/>
</dbReference>
<comment type="subcellular location">
    <subcellularLocation>
        <location evidence="1">Nucleus</location>
        <location evidence="1">Nucleolus</location>
    </subcellularLocation>
</comment>
<comment type="similarity">
    <text evidence="2">Belongs to the eukaryotic RPA49/POLR1E RNA polymerase subunit family.</text>
</comment>
<keyword evidence="5" id="KW-0539">Nucleus</keyword>
<keyword evidence="3" id="KW-0240">DNA-directed RNA polymerase</keyword>
<evidence type="ECO:0000313" key="6">
    <source>
        <dbReference type="EMBL" id="KAH3687816.1"/>
    </source>
</evidence>
<dbReference type="GO" id="GO:0005730">
    <property type="term" value="C:nucleolus"/>
    <property type="evidence" value="ECO:0007669"/>
    <property type="project" value="UniProtKB-SubCell"/>
</dbReference>
<organism evidence="6 7">
    <name type="scientific">Wickerhamomyces pijperi</name>
    <name type="common">Yeast</name>
    <name type="synonym">Pichia pijperi</name>
    <dbReference type="NCBI Taxonomy" id="599730"/>
    <lineage>
        <taxon>Eukaryota</taxon>
        <taxon>Fungi</taxon>
        <taxon>Dikarya</taxon>
        <taxon>Ascomycota</taxon>
        <taxon>Saccharomycotina</taxon>
        <taxon>Saccharomycetes</taxon>
        <taxon>Phaffomycetales</taxon>
        <taxon>Wickerhamomycetaceae</taxon>
        <taxon>Wickerhamomyces</taxon>
    </lineage>
</organism>
<dbReference type="Pfam" id="PF06870">
    <property type="entry name" value="RNA_pol_I_A49"/>
    <property type="match status" value="1"/>
</dbReference>
<reference evidence="6" key="1">
    <citation type="journal article" date="2021" name="Open Biol.">
        <title>Shared evolutionary footprints suggest mitochondrial oxidative damage underlies multiple complex I losses in fungi.</title>
        <authorList>
            <person name="Schikora-Tamarit M.A."/>
            <person name="Marcet-Houben M."/>
            <person name="Nosek J."/>
            <person name="Gabaldon T."/>
        </authorList>
    </citation>
    <scope>NUCLEOTIDE SEQUENCE</scope>
    <source>
        <strain evidence="6">CBS2887</strain>
    </source>
</reference>
<sequence length="409" mass="45752">MSNENRKRARDELTIATYTEEPTVAVGGFFNGFNVPTDTNFKIYKNKHSEQFVFHGENDKLEFDGVPEADNSEYAIAVYDPSLKSVDIFKAPVFVGSVTSKSHKFAKGPKIKQNNVRANIQRNALGEAFGTKKAKKAITDLERNRIDADKLADIQTDIIDAVKTGTESLPTREELKQTVLDDRPTPACDVEATNVEDIYPILNIIPKKELQFIRVDAILNASTLNEKLDLLPYKESTFIKQQLPKISSETQKTKLQLIYYASLLLGFYAKRRISNKTALSNELNNPSEVLIDGLLERFAVSKTGEFGRAKDRGYKVDPHHEDKLLCYLLALIMHINNFIVEIPPLAQELSIKPMRLVGLFRALGATVKSASVAEAEAFGVPKAAAASYKVATLKVPFKMPEMTRRGRRN</sequence>
<dbReference type="Proteomes" id="UP000774326">
    <property type="component" value="Unassembled WGS sequence"/>
</dbReference>
<proteinExistence type="inferred from homology"/>
<accession>A0A9P8TRH6</accession>
<dbReference type="EMBL" id="JAEUBG010000610">
    <property type="protein sequence ID" value="KAH3687816.1"/>
    <property type="molecule type" value="Genomic_DNA"/>
</dbReference>
<evidence type="ECO:0000256" key="1">
    <source>
        <dbReference type="ARBA" id="ARBA00004604"/>
    </source>
</evidence>
<protein>
    <recommendedName>
        <fullName evidence="8">DNA-directed RNA polymerase I subunit RPA49</fullName>
    </recommendedName>
</protein>
<evidence type="ECO:0000256" key="4">
    <source>
        <dbReference type="ARBA" id="ARBA00023163"/>
    </source>
</evidence>
<dbReference type="AlphaFoldDB" id="A0A9P8TRH6"/>
<evidence type="ECO:0000256" key="2">
    <source>
        <dbReference type="ARBA" id="ARBA00009430"/>
    </source>
</evidence>